<evidence type="ECO:0000256" key="1">
    <source>
        <dbReference type="ARBA" id="ARBA00010574"/>
    </source>
</evidence>
<dbReference type="HAMAP" id="MF_01477">
    <property type="entry name" value="Iojap_RsfS"/>
    <property type="match status" value="1"/>
</dbReference>
<dbReference type="NCBIfam" id="TIGR00090">
    <property type="entry name" value="rsfS_iojap_ybeB"/>
    <property type="match status" value="1"/>
</dbReference>
<feature type="region of interest" description="Disordered" evidence="3">
    <location>
        <begin position="67"/>
        <end position="136"/>
    </location>
</feature>
<comment type="subcellular location">
    <subcellularLocation>
        <location evidence="2">Cytoplasm</location>
    </subcellularLocation>
</comment>
<dbReference type="InterPro" id="IPR004394">
    <property type="entry name" value="Iojap/RsfS/C7orf30"/>
</dbReference>
<gene>
    <name evidence="2" type="primary">rsfS</name>
    <name evidence="5" type="ORF">GCM10025865_24290</name>
</gene>
<keyword evidence="4" id="KW-0812">Transmembrane</keyword>
<feature type="compositionally biased region" description="Low complexity" evidence="3">
    <location>
        <begin position="97"/>
        <end position="106"/>
    </location>
</feature>
<feature type="region of interest" description="Disordered" evidence="3">
    <location>
        <begin position="152"/>
        <end position="274"/>
    </location>
</feature>
<comment type="similarity">
    <text evidence="1 2">Belongs to the Iojap/RsfS family.</text>
</comment>
<sequence length="490" mass="50534">MGRLQVVATAERPSLGGDERPSCTEERRYVRPGVEPHVSSGDDSAVRTGLAGRADLQGCAGFAGRTGFARDERSRDPAPLGVPVGDGRSSARRRPARGACGRARAAFDPGPGTGCGTRRAVGPRPDGLRRAGRGGGTAAATAAGAASAGATTGAASTGAKSSAGAPGPTLPWEAAPSARSTGPVASSAGSPESPPASPAASSAQSARLPWASPSAPAEGANNASGSPFARRTAGSDEGPFGLEAHLESGPVPQAGSRAGARAGARATADDAADAPEKRHSYTWLHFIILVAVAFVLGLLIWELVLKGTTPRRPRRCSRPSPRRAPRPVSSRPRTTDRTSFVTATERATELAVIAARAASGLKAAEIIALDVSEQLVLTDVFLIASGSNERQVSAIVDAVEEALHKEGVKPLRREGKSEARWVLIDFGDIVVHVQHAEDRTYYALERLWKDCPSVELPEDARGGEGVTPSAEWSAPDGSDGQVYLSQDPDA</sequence>
<keyword evidence="4" id="KW-0472">Membrane</keyword>
<comment type="subunit">
    <text evidence="2">Interacts with ribosomal protein uL14 (rplN).</text>
</comment>
<feature type="compositionally biased region" description="Basic residues" evidence="3">
    <location>
        <begin position="310"/>
        <end position="325"/>
    </location>
</feature>
<keyword evidence="2" id="KW-0810">Translation regulation</keyword>
<feature type="region of interest" description="Disordered" evidence="3">
    <location>
        <begin position="310"/>
        <end position="339"/>
    </location>
</feature>
<comment type="function">
    <text evidence="2">Functions as a ribosomal silencing factor. Interacts with ribosomal protein uL14 (rplN), blocking formation of intersubunit bridge B8. Prevents association of the 30S and 50S ribosomal subunits and the formation of functional ribosomes, thus repressing translation.</text>
</comment>
<evidence type="ECO:0000256" key="3">
    <source>
        <dbReference type="SAM" id="MobiDB-lite"/>
    </source>
</evidence>
<dbReference type="Gene3D" id="3.30.460.10">
    <property type="entry name" value="Beta Polymerase, domain 2"/>
    <property type="match status" value="1"/>
</dbReference>
<evidence type="ECO:0000313" key="6">
    <source>
        <dbReference type="Proteomes" id="UP001321475"/>
    </source>
</evidence>
<keyword evidence="2" id="KW-0678">Repressor</keyword>
<evidence type="ECO:0000256" key="2">
    <source>
        <dbReference type="HAMAP-Rule" id="MF_01477"/>
    </source>
</evidence>
<feature type="compositionally biased region" description="Low complexity" evidence="3">
    <location>
        <begin position="152"/>
        <end position="167"/>
    </location>
</feature>
<dbReference type="EMBL" id="AP027729">
    <property type="protein sequence ID" value="BDZ43130.1"/>
    <property type="molecule type" value="Genomic_DNA"/>
</dbReference>
<feature type="region of interest" description="Disordered" evidence="3">
    <location>
        <begin position="457"/>
        <end position="490"/>
    </location>
</feature>
<feature type="compositionally biased region" description="Basic and acidic residues" evidence="3">
    <location>
        <begin position="17"/>
        <end position="26"/>
    </location>
</feature>
<protein>
    <recommendedName>
        <fullName evidence="2">Ribosomal silencing factor RsfS</fullName>
    </recommendedName>
</protein>
<accession>A0ABN6XED0</accession>
<keyword evidence="4" id="KW-1133">Transmembrane helix</keyword>
<dbReference type="InterPro" id="IPR043519">
    <property type="entry name" value="NT_sf"/>
</dbReference>
<evidence type="ECO:0000313" key="5">
    <source>
        <dbReference type="EMBL" id="BDZ43130.1"/>
    </source>
</evidence>
<keyword evidence="6" id="KW-1185">Reference proteome</keyword>
<dbReference type="PANTHER" id="PTHR21043">
    <property type="entry name" value="IOJAP SUPERFAMILY ORTHOLOG"/>
    <property type="match status" value="1"/>
</dbReference>
<feature type="compositionally biased region" description="Low complexity" evidence="3">
    <location>
        <begin position="254"/>
        <end position="266"/>
    </location>
</feature>
<proteinExistence type="inferred from homology"/>
<name>A0ABN6XED0_9CELL</name>
<feature type="region of interest" description="Disordered" evidence="3">
    <location>
        <begin position="1"/>
        <end position="26"/>
    </location>
</feature>
<dbReference type="Proteomes" id="UP001321475">
    <property type="component" value="Chromosome"/>
</dbReference>
<organism evidence="5 6">
    <name type="scientific">Paraoerskovia sediminicola</name>
    <dbReference type="NCBI Taxonomy" id="1138587"/>
    <lineage>
        <taxon>Bacteria</taxon>
        <taxon>Bacillati</taxon>
        <taxon>Actinomycetota</taxon>
        <taxon>Actinomycetes</taxon>
        <taxon>Micrococcales</taxon>
        <taxon>Cellulomonadaceae</taxon>
        <taxon>Paraoerskovia</taxon>
    </lineage>
</organism>
<dbReference type="SUPFAM" id="SSF81301">
    <property type="entry name" value="Nucleotidyltransferase"/>
    <property type="match status" value="1"/>
</dbReference>
<evidence type="ECO:0000256" key="4">
    <source>
        <dbReference type="SAM" id="Phobius"/>
    </source>
</evidence>
<reference evidence="6" key="1">
    <citation type="journal article" date="2019" name="Int. J. Syst. Evol. Microbiol.">
        <title>The Global Catalogue of Microorganisms (GCM) 10K type strain sequencing project: providing services to taxonomists for standard genome sequencing and annotation.</title>
        <authorList>
            <consortium name="The Broad Institute Genomics Platform"/>
            <consortium name="The Broad Institute Genome Sequencing Center for Infectious Disease"/>
            <person name="Wu L."/>
            <person name="Ma J."/>
        </authorList>
    </citation>
    <scope>NUCLEOTIDE SEQUENCE [LARGE SCALE GENOMIC DNA]</scope>
    <source>
        <strain evidence="6">NBRC 108565</strain>
    </source>
</reference>
<keyword evidence="2" id="KW-0963">Cytoplasm</keyword>
<feature type="transmembrane region" description="Helical" evidence="4">
    <location>
        <begin position="283"/>
        <end position="305"/>
    </location>
</feature>
<dbReference type="Pfam" id="PF02410">
    <property type="entry name" value="RsfS"/>
    <property type="match status" value="1"/>
</dbReference>
<dbReference type="PANTHER" id="PTHR21043:SF0">
    <property type="entry name" value="MITOCHONDRIAL ASSEMBLY OF RIBOSOMAL LARGE SUBUNIT PROTEIN 1"/>
    <property type="match status" value="1"/>
</dbReference>